<evidence type="ECO:0000313" key="2">
    <source>
        <dbReference type="EMBL" id="SDV49789.1"/>
    </source>
</evidence>
<gene>
    <name evidence="2" type="ORF">SAMN05216551_109137</name>
</gene>
<evidence type="ECO:0000313" key="3">
    <source>
        <dbReference type="Proteomes" id="UP000243719"/>
    </source>
</evidence>
<sequence length="120" mass="13135">MVLGMSVMRMSWRAATAAAFVALSACASVDRAQMSQLVPPPAGSDPTLIRFVAVAAPPYSLSSPDSEDVRLQWLRKTLADNGYDPDHYSIVSRKVVAMDRALLGESHRIFYDVRVQPIAQ</sequence>
<name>A0A1H2PS64_9BURK</name>
<organism evidence="2 3">
    <name type="scientific">Chitinasiproducens palmae</name>
    <dbReference type="NCBI Taxonomy" id="1770053"/>
    <lineage>
        <taxon>Bacteria</taxon>
        <taxon>Pseudomonadati</taxon>
        <taxon>Pseudomonadota</taxon>
        <taxon>Betaproteobacteria</taxon>
        <taxon>Burkholderiales</taxon>
        <taxon>Burkholderiaceae</taxon>
        <taxon>Chitinasiproducens</taxon>
    </lineage>
</organism>
<evidence type="ECO:0000256" key="1">
    <source>
        <dbReference type="SAM" id="SignalP"/>
    </source>
</evidence>
<feature type="chain" id="PRO_5017286038" description="Lipoprotein" evidence="1">
    <location>
        <begin position="28"/>
        <end position="120"/>
    </location>
</feature>
<keyword evidence="1" id="KW-0732">Signal</keyword>
<accession>A0A1H2PS64</accession>
<keyword evidence="3" id="KW-1185">Reference proteome</keyword>
<dbReference type="Proteomes" id="UP000243719">
    <property type="component" value="Unassembled WGS sequence"/>
</dbReference>
<dbReference type="EMBL" id="FNLO01000009">
    <property type="protein sequence ID" value="SDV49789.1"/>
    <property type="molecule type" value="Genomic_DNA"/>
</dbReference>
<dbReference type="AlphaFoldDB" id="A0A1H2PS64"/>
<evidence type="ECO:0008006" key="4">
    <source>
        <dbReference type="Google" id="ProtNLM"/>
    </source>
</evidence>
<protein>
    <recommendedName>
        <fullName evidence="4">Lipoprotein</fullName>
    </recommendedName>
</protein>
<reference evidence="3" key="1">
    <citation type="submission" date="2016-09" db="EMBL/GenBank/DDBJ databases">
        <authorList>
            <person name="Varghese N."/>
            <person name="Submissions S."/>
        </authorList>
    </citation>
    <scope>NUCLEOTIDE SEQUENCE [LARGE SCALE GENOMIC DNA]</scope>
    <source>
        <strain evidence="3">JS23</strain>
    </source>
</reference>
<feature type="signal peptide" evidence="1">
    <location>
        <begin position="1"/>
        <end position="27"/>
    </location>
</feature>
<proteinExistence type="predicted"/>